<keyword evidence="3" id="KW-0238">DNA-binding</keyword>
<protein>
    <submittedName>
        <fullName evidence="6">D-malate degradation protein R</fullName>
    </submittedName>
</protein>
<feature type="domain" description="HTH lysR-type" evidence="5">
    <location>
        <begin position="1"/>
        <end position="58"/>
    </location>
</feature>
<organism evidence="6 7">
    <name type="scientific">Pannonibacter phragmitetus</name>
    <dbReference type="NCBI Taxonomy" id="121719"/>
    <lineage>
        <taxon>Bacteria</taxon>
        <taxon>Pseudomonadati</taxon>
        <taxon>Pseudomonadota</taxon>
        <taxon>Alphaproteobacteria</taxon>
        <taxon>Hyphomicrobiales</taxon>
        <taxon>Stappiaceae</taxon>
        <taxon>Pannonibacter</taxon>
    </lineage>
</organism>
<dbReference type="PROSITE" id="PS50931">
    <property type="entry name" value="HTH_LYSR"/>
    <property type="match status" value="1"/>
</dbReference>
<accession>A0A378ZX01</accession>
<evidence type="ECO:0000256" key="4">
    <source>
        <dbReference type="ARBA" id="ARBA00023163"/>
    </source>
</evidence>
<dbReference type="CDD" id="cd08422">
    <property type="entry name" value="PBP2_CrgA_like"/>
    <property type="match status" value="1"/>
</dbReference>
<dbReference type="Gene3D" id="3.40.190.290">
    <property type="match status" value="1"/>
</dbReference>
<dbReference type="PANTHER" id="PTHR30537">
    <property type="entry name" value="HTH-TYPE TRANSCRIPTIONAL REGULATOR"/>
    <property type="match status" value="1"/>
</dbReference>
<dbReference type="InterPro" id="IPR058163">
    <property type="entry name" value="LysR-type_TF_proteobact-type"/>
</dbReference>
<sequence length="307" mass="33549">MRLEDLRFFVRAAALGNLSAAGRETGLSPSAASSRLASLERDAGVQLVSRTTRRLQLTDAGELLLRRAGEALDLLDGTLRELEDEAVSPRGTLRVSLNMFFGRKHVLPYLAEFRDLYPELRLQLDFSDRIVDLLAEGYDLAIRGAPLADSTLRARRLAGNPRVLCASPAYLARKGMPETPADLTRHDCLSFRSMPVWYFEGPQGEIACPIDAAISGDNGDFAYDAALLGLGLAVKSLAHVWEDLRDGRLVPVMTDFPVTRTGAIWAVAPPGRAMMPKARVLADFLTGKYGSPAYWETDYRQAGALVG</sequence>
<gene>
    <name evidence="6" type="primary">dmlR_6</name>
    <name evidence="6" type="ORF">NCTC13350_02621</name>
</gene>
<dbReference type="FunFam" id="1.10.10.10:FF:000001">
    <property type="entry name" value="LysR family transcriptional regulator"/>
    <property type="match status" value="1"/>
</dbReference>
<name>A0A378ZX01_9HYPH</name>
<dbReference type="RefSeq" id="WP_019964598.1">
    <property type="nucleotide sequence ID" value="NZ_UGSK01000001.1"/>
</dbReference>
<dbReference type="SUPFAM" id="SSF53850">
    <property type="entry name" value="Periplasmic binding protein-like II"/>
    <property type="match status" value="1"/>
</dbReference>
<keyword evidence="4" id="KW-0804">Transcription</keyword>
<dbReference type="Proteomes" id="UP000255000">
    <property type="component" value="Unassembled WGS sequence"/>
</dbReference>
<dbReference type="SUPFAM" id="SSF46785">
    <property type="entry name" value="Winged helix' DNA-binding domain"/>
    <property type="match status" value="1"/>
</dbReference>
<evidence type="ECO:0000256" key="2">
    <source>
        <dbReference type="ARBA" id="ARBA00023015"/>
    </source>
</evidence>
<dbReference type="Pfam" id="PF00126">
    <property type="entry name" value="HTH_1"/>
    <property type="match status" value="1"/>
</dbReference>
<dbReference type="InterPro" id="IPR036390">
    <property type="entry name" value="WH_DNA-bd_sf"/>
</dbReference>
<dbReference type="InterPro" id="IPR000847">
    <property type="entry name" value="LysR_HTH_N"/>
</dbReference>
<dbReference type="GO" id="GO:0003677">
    <property type="term" value="F:DNA binding"/>
    <property type="evidence" value="ECO:0007669"/>
    <property type="project" value="UniProtKB-KW"/>
</dbReference>
<evidence type="ECO:0000313" key="6">
    <source>
        <dbReference type="EMBL" id="SUB01677.1"/>
    </source>
</evidence>
<evidence type="ECO:0000313" key="7">
    <source>
        <dbReference type="Proteomes" id="UP000255000"/>
    </source>
</evidence>
<keyword evidence="2" id="KW-0805">Transcription regulation</keyword>
<dbReference type="AlphaFoldDB" id="A0A378ZX01"/>
<dbReference type="GO" id="GO:0003700">
    <property type="term" value="F:DNA-binding transcription factor activity"/>
    <property type="evidence" value="ECO:0007669"/>
    <property type="project" value="InterPro"/>
</dbReference>
<comment type="similarity">
    <text evidence="1">Belongs to the LysR transcriptional regulatory family.</text>
</comment>
<proteinExistence type="inferred from homology"/>
<dbReference type="PANTHER" id="PTHR30537:SF5">
    <property type="entry name" value="HTH-TYPE TRANSCRIPTIONAL ACTIVATOR TTDR-RELATED"/>
    <property type="match status" value="1"/>
</dbReference>
<evidence type="ECO:0000256" key="1">
    <source>
        <dbReference type="ARBA" id="ARBA00009437"/>
    </source>
</evidence>
<evidence type="ECO:0000256" key="3">
    <source>
        <dbReference type="ARBA" id="ARBA00023125"/>
    </source>
</evidence>
<dbReference type="OrthoDB" id="9813056at2"/>
<dbReference type="Gene3D" id="1.10.10.10">
    <property type="entry name" value="Winged helix-like DNA-binding domain superfamily/Winged helix DNA-binding domain"/>
    <property type="match status" value="1"/>
</dbReference>
<dbReference type="Pfam" id="PF03466">
    <property type="entry name" value="LysR_substrate"/>
    <property type="match status" value="1"/>
</dbReference>
<dbReference type="InterPro" id="IPR005119">
    <property type="entry name" value="LysR_subst-bd"/>
</dbReference>
<dbReference type="EMBL" id="UGSK01000001">
    <property type="protein sequence ID" value="SUB01677.1"/>
    <property type="molecule type" value="Genomic_DNA"/>
</dbReference>
<reference evidence="6 7" key="1">
    <citation type="submission" date="2018-06" db="EMBL/GenBank/DDBJ databases">
        <authorList>
            <consortium name="Pathogen Informatics"/>
            <person name="Doyle S."/>
        </authorList>
    </citation>
    <scope>NUCLEOTIDE SEQUENCE [LARGE SCALE GENOMIC DNA]</scope>
    <source>
        <strain evidence="6 7">NCTC13350</strain>
    </source>
</reference>
<evidence type="ECO:0000259" key="5">
    <source>
        <dbReference type="PROSITE" id="PS50931"/>
    </source>
</evidence>
<dbReference type="InterPro" id="IPR036388">
    <property type="entry name" value="WH-like_DNA-bd_sf"/>
</dbReference>